<dbReference type="EMBL" id="MU006710">
    <property type="protein sequence ID" value="KAF2629282.1"/>
    <property type="molecule type" value="Genomic_DNA"/>
</dbReference>
<keyword evidence="2" id="KW-1185">Reference proteome</keyword>
<comment type="caution">
    <text evidence="1">The sequence shown here is derived from an EMBL/GenBank/DDBJ whole genome shotgun (WGS) entry which is preliminary data.</text>
</comment>
<reference evidence="1" key="1">
    <citation type="journal article" date="2020" name="Stud. Mycol.">
        <title>101 Dothideomycetes genomes: a test case for predicting lifestyles and emergence of pathogens.</title>
        <authorList>
            <person name="Haridas S."/>
            <person name="Albert R."/>
            <person name="Binder M."/>
            <person name="Bloem J."/>
            <person name="Labutti K."/>
            <person name="Salamov A."/>
            <person name="Andreopoulos B."/>
            <person name="Baker S."/>
            <person name="Barry K."/>
            <person name="Bills G."/>
            <person name="Bluhm B."/>
            <person name="Cannon C."/>
            <person name="Castanera R."/>
            <person name="Culley D."/>
            <person name="Daum C."/>
            <person name="Ezra D."/>
            <person name="Gonzalez J."/>
            <person name="Henrissat B."/>
            <person name="Kuo A."/>
            <person name="Liang C."/>
            <person name="Lipzen A."/>
            <person name="Lutzoni F."/>
            <person name="Magnuson J."/>
            <person name="Mondo S."/>
            <person name="Nolan M."/>
            <person name="Ohm R."/>
            <person name="Pangilinan J."/>
            <person name="Park H.-J."/>
            <person name="Ramirez L."/>
            <person name="Alfaro M."/>
            <person name="Sun H."/>
            <person name="Tritt A."/>
            <person name="Yoshinaga Y."/>
            <person name="Zwiers L.-H."/>
            <person name="Turgeon B."/>
            <person name="Goodwin S."/>
            <person name="Spatafora J."/>
            <person name="Crous P."/>
            <person name="Grigoriev I."/>
        </authorList>
    </citation>
    <scope>NUCLEOTIDE SEQUENCE</scope>
    <source>
        <strain evidence="1">CBS 525.71</strain>
    </source>
</reference>
<sequence>MVDADEWDKWNKVYLPELFTFPEDAEKQKNTCKPLGLWNMFPTSSTCSIPFLPFGLAVDTDASDTAEKNRLRFIGYVSPGATIENTVIFAKVKGHLHMTQELLPPALIDTGKVHLAQCAERGTEANKQIGKMGAADWGFVNSLPGYGMGEYKGEKR</sequence>
<proteinExistence type="predicted"/>
<gene>
    <name evidence="1" type="ORF">BU25DRAFT_465427</name>
</gene>
<name>A0ACB6S5L7_9PLEO</name>
<accession>A0ACB6S5L7</accession>
<evidence type="ECO:0000313" key="1">
    <source>
        <dbReference type="EMBL" id="KAF2629282.1"/>
    </source>
</evidence>
<evidence type="ECO:0000313" key="2">
    <source>
        <dbReference type="Proteomes" id="UP000799754"/>
    </source>
</evidence>
<organism evidence="1 2">
    <name type="scientific">Macroventuria anomochaeta</name>
    <dbReference type="NCBI Taxonomy" id="301207"/>
    <lineage>
        <taxon>Eukaryota</taxon>
        <taxon>Fungi</taxon>
        <taxon>Dikarya</taxon>
        <taxon>Ascomycota</taxon>
        <taxon>Pezizomycotina</taxon>
        <taxon>Dothideomycetes</taxon>
        <taxon>Pleosporomycetidae</taxon>
        <taxon>Pleosporales</taxon>
        <taxon>Pleosporineae</taxon>
        <taxon>Didymellaceae</taxon>
        <taxon>Macroventuria</taxon>
    </lineage>
</organism>
<dbReference type="Proteomes" id="UP000799754">
    <property type="component" value="Unassembled WGS sequence"/>
</dbReference>
<protein>
    <submittedName>
        <fullName evidence="1">Uncharacterized protein</fullName>
    </submittedName>
</protein>